<accession>A0A9D4B344</accession>
<reference evidence="2" key="1">
    <citation type="submission" date="2021-09" db="EMBL/GenBank/DDBJ databases">
        <title>The genome of Mauremys mutica provides insights into the evolution of semi-aquatic lifestyle.</title>
        <authorList>
            <person name="Gong S."/>
            <person name="Gao Y."/>
        </authorList>
    </citation>
    <scope>NUCLEOTIDE SEQUENCE</scope>
    <source>
        <strain evidence="2">MM-2020</strain>
        <tissue evidence="2">Muscle</tissue>
    </source>
</reference>
<sequence length="117" mass="12716">MNTLNSIKLLECFATLLNWALTDYLVASHSYDLAGLNVNAYYLQSRTAAAGNCRLLSAEGLQNNHAAFSKRCTLASCLRLPCCRTYSAASVPQTFLAPIVFCSGSLLNCPFTLLQKS</sequence>
<gene>
    <name evidence="2" type="ORF">KIL84_000145</name>
</gene>
<keyword evidence="1" id="KW-0732">Signal</keyword>
<dbReference type="Proteomes" id="UP000827986">
    <property type="component" value="Unassembled WGS sequence"/>
</dbReference>
<evidence type="ECO:0000313" key="2">
    <source>
        <dbReference type="EMBL" id="KAH1178814.1"/>
    </source>
</evidence>
<dbReference type="AlphaFoldDB" id="A0A9D4B344"/>
<evidence type="ECO:0000313" key="3">
    <source>
        <dbReference type="Proteomes" id="UP000827986"/>
    </source>
</evidence>
<organism evidence="2 3">
    <name type="scientific">Mauremys mutica</name>
    <name type="common">yellowpond turtle</name>
    <dbReference type="NCBI Taxonomy" id="74926"/>
    <lineage>
        <taxon>Eukaryota</taxon>
        <taxon>Metazoa</taxon>
        <taxon>Chordata</taxon>
        <taxon>Craniata</taxon>
        <taxon>Vertebrata</taxon>
        <taxon>Euteleostomi</taxon>
        <taxon>Archelosauria</taxon>
        <taxon>Testudinata</taxon>
        <taxon>Testudines</taxon>
        <taxon>Cryptodira</taxon>
        <taxon>Durocryptodira</taxon>
        <taxon>Testudinoidea</taxon>
        <taxon>Geoemydidae</taxon>
        <taxon>Geoemydinae</taxon>
        <taxon>Mauremys</taxon>
    </lineage>
</organism>
<keyword evidence="3" id="KW-1185">Reference proteome</keyword>
<dbReference type="EMBL" id="JAHDVG010000473">
    <property type="protein sequence ID" value="KAH1178814.1"/>
    <property type="molecule type" value="Genomic_DNA"/>
</dbReference>
<feature type="signal peptide" evidence="1">
    <location>
        <begin position="1"/>
        <end position="22"/>
    </location>
</feature>
<name>A0A9D4B344_9SAUR</name>
<comment type="caution">
    <text evidence="2">The sequence shown here is derived from an EMBL/GenBank/DDBJ whole genome shotgun (WGS) entry which is preliminary data.</text>
</comment>
<evidence type="ECO:0000256" key="1">
    <source>
        <dbReference type="SAM" id="SignalP"/>
    </source>
</evidence>
<proteinExistence type="predicted"/>
<protein>
    <recommendedName>
        <fullName evidence="4">Secreted protein</fullName>
    </recommendedName>
</protein>
<feature type="chain" id="PRO_5039060092" description="Secreted protein" evidence="1">
    <location>
        <begin position="23"/>
        <end position="117"/>
    </location>
</feature>
<evidence type="ECO:0008006" key="4">
    <source>
        <dbReference type="Google" id="ProtNLM"/>
    </source>
</evidence>